<dbReference type="FunFam" id="1.10.150.20:FF:000007">
    <property type="entry name" value="DNA ligase"/>
    <property type="match status" value="1"/>
</dbReference>
<evidence type="ECO:0000256" key="10">
    <source>
        <dbReference type="ARBA" id="ARBA00023027"/>
    </source>
</evidence>
<dbReference type="GO" id="GO:0005829">
    <property type="term" value="C:cytosol"/>
    <property type="evidence" value="ECO:0007669"/>
    <property type="project" value="TreeGrafter"/>
</dbReference>
<dbReference type="InterPro" id="IPR004149">
    <property type="entry name" value="Znf_DNAligase_C4"/>
</dbReference>
<feature type="binding site" evidence="14">
    <location>
        <begin position="32"/>
        <end position="36"/>
    </location>
    <ligand>
        <name>NAD(+)</name>
        <dbReference type="ChEBI" id="CHEBI:57540"/>
    </ligand>
</feature>
<feature type="binding site" evidence="14">
    <location>
        <position position="176"/>
    </location>
    <ligand>
        <name>NAD(+)</name>
        <dbReference type="ChEBI" id="CHEBI:57540"/>
    </ligand>
</feature>
<evidence type="ECO:0000256" key="2">
    <source>
        <dbReference type="ARBA" id="ARBA00012722"/>
    </source>
</evidence>
<dbReference type="InterPro" id="IPR012340">
    <property type="entry name" value="NA-bd_OB-fold"/>
</dbReference>
<feature type="binding site" evidence="14">
    <location>
        <position position="448"/>
    </location>
    <ligand>
        <name>Zn(2+)</name>
        <dbReference type="ChEBI" id="CHEBI:29105"/>
    </ligand>
</feature>
<dbReference type="GO" id="GO:0046872">
    <property type="term" value="F:metal ion binding"/>
    <property type="evidence" value="ECO:0007669"/>
    <property type="project" value="UniProtKB-KW"/>
</dbReference>
<dbReference type="GO" id="GO:0006281">
    <property type="term" value="P:DNA repair"/>
    <property type="evidence" value="ECO:0007669"/>
    <property type="project" value="UniProtKB-KW"/>
</dbReference>
<accession>A0A099L0W9</accession>
<evidence type="ECO:0000256" key="1">
    <source>
        <dbReference type="ARBA" id="ARBA00004067"/>
    </source>
</evidence>
<dbReference type="PIRSF" id="PIRSF001604">
    <property type="entry name" value="LigA"/>
    <property type="match status" value="1"/>
</dbReference>
<evidence type="ECO:0000256" key="9">
    <source>
        <dbReference type="ARBA" id="ARBA00022842"/>
    </source>
</evidence>
<sequence>MSNAQEKISELQQQLNQYNHEYYVLDQPSVPDSEYDRLMKALIELETVNPTLKTIDSPSQKVGGQALKSFSQVTHQLPMLSLDNVFSLEDFHAFVKRVKDRLNSNQALAFCAEPKLDGLAVSLRYEQGQLVQAATRGDGSVGENITTNIRTIKSIPLKLMGTPGKDFPSIVEVRGEVFMPKASFNALNELAKKRGEKGFANPRNAAAGSLRQLDSKITAKRNLAFYAYSLGFVGHLTDENAGSTDLTDEFFAESHHERLCQLKVLGLPMCPEVRLLETEQSCDAFYQDILAKRSALSYEIDGTVLKVDDIGLQKRLGFVARAPRWAIAYKFPAEEELTCVEDVEFQVGRTGAITPVARLKPIFVGGVTVSNATLHNQDEITRLGLKINDTVVIRRAGDVIPQIVSVVVDKRPDNALDIIFPTTCPVCDSAVAKPEGEAVLRCTAGLFCAAQRKEAIKHFASRKAHDVDGLGDKLVEQLVDEKLINTPADLFKLTEIQVSTIDRMGKKSATNLINGLEKAKSTTLAKFIYGLGIREVGEATAANLANHFYTLAAIETASLETLQKVSDVGEVVAKNIINFFKEEHNLVVVAGLSEIMNWPTIEVKSAEELPLIDQIFVLTGTLTQMGRTEAKTALQSLGAKVSGSVSKNTHFVVAGDKAGSKLTKAQDLGISVLTEDGLVALFAEHGVTI</sequence>
<dbReference type="EMBL" id="JQEC01000011">
    <property type="protein sequence ID" value="KGJ96080.1"/>
    <property type="molecule type" value="Genomic_DNA"/>
</dbReference>
<comment type="catalytic activity">
    <reaction evidence="12 14 15">
        <text>NAD(+) + (deoxyribonucleotide)n-3'-hydroxyl + 5'-phospho-(deoxyribonucleotide)m = (deoxyribonucleotide)n+m + AMP + beta-nicotinamide D-nucleotide.</text>
        <dbReference type="EC" id="6.5.1.2"/>
    </reaction>
</comment>
<comment type="cofactor">
    <cofactor evidence="14">
        <name>Mg(2+)</name>
        <dbReference type="ChEBI" id="CHEBI:18420"/>
    </cofactor>
    <cofactor evidence="14">
        <name>Mn(2+)</name>
        <dbReference type="ChEBI" id="CHEBI:29035"/>
    </cofactor>
</comment>
<dbReference type="InterPro" id="IPR041663">
    <property type="entry name" value="DisA/LigA_HHH"/>
</dbReference>
<dbReference type="FunFam" id="1.10.287.610:FF:000002">
    <property type="entry name" value="DNA ligase"/>
    <property type="match status" value="1"/>
</dbReference>
<dbReference type="OrthoDB" id="9759736at2"/>
<evidence type="ECO:0000313" key="18">
    <source>
        <dbReference type="Proteomes" id="UP000029868"/>
    </source>
</evidence>
<dbReference type="InterPro" id="IPR010994">
    <property type="entry name" value="RuvA_2-like"/>
</dbReference>
<feature type="domain" description="BRCT" evidence="16">
    <location>
        <begin position="606"/>
        <end position="678"/>
    </location>
</feature>
<dbReference type="PROSITE" id="PS01055">
    <property type="entry name" value="DNA_LIGASE_N1"/>
    <property type="match status" value="1"/>
</dbReference>
<dbReference type="CDD" id="cd17748">
    <property type="entry name" value="BRCT_DNA_ligase_like"/>
    <property type="match status" value="1"/>
</dbReference>
<dbReference type="SMART" id="SM00278">
    <property type="entry name" value="HhH1"/>
    <property type="match status" value="4"/>
</dbReference>
<dbReference type="Pfam" id="PF00533">
    <property type="entry name" value="BRCT"/>
    <property type="match status" value="1"/>
</dbReference>
<evidence type="ECO:0000256" key="12">
    <source>
        <dbReference type="ARBA" id="ARBA00034005"/>
    </source>
</evidence>
<evidence type="ECO:0000259" key="16">
    <source>
        <dbReference type="PROSITE" id="PS50172"/>
    </source>
</evidence>
<evidence type="ECO:0000313" key="17">
    <source>
        <dbReference type="EMBL" id="KGJ96080.1"/>
    </source>
</evidence>
<dbReference type="SMART" id="SM00292">
    <property type="entry name" value="BRCT"/>
    <property type="match status" value="1"/>
</dbReference>
<feature type="binding site" evidence="14">
    <location>
        <position position="113"/>
    </location>
    <ligand>
        <name>NAD(+)</name>
        <dbReference type="ChEBI" id="CHEBI:57540"/>
    </ligand>
</feature>
<dbReference type="Gene3D" id="3.30.470.30">
    <property type="entry name" value="DNA ligase/mRNA capping enzyme"/>
    <property type="match status" value="1"/>
</dbReference>
<keyword evidence="5 14" id="KW-0235">DNA replication</keyword>
<feature type="binding site" evidence="14">
    <location>
        <begin position="81"/>
        <end position="82"/>
    </location>
    <ligand>
        <name>NAD(+)</name>
        <dbReference type="ChEBI" id="CHEBI:57540"/>
    </ligand>
</feature>
<feature type="binding site" evidence="14">
    <location>
        <position position="136"/>
    </location>
    <ligand>
        <name>NAD(+)</name>
        <dbReference type="ChEBI" id="CHEBI:57540"/>
    </ligand>
</feature>
<dbReference type="GO" id="GO:0003677">
    <property type="term" value="F:DNA binding"/>
    <property type="evidence" value="ECO:0007669"/>
    <property type="project" value="InterPro"/>
</dbReference>
<dbReference type="Gene3D" id="3.40.50.10190">
    <property type="entry name" value="BRCT domain"/>
    <property type="match status" value="1"/>
</dbReference>
<dbReference type="Gene3D" id="2.40.50.140">
    <property type="entry name" value="Nucleic acid-binding proteins"/>
    <property type="match status" value="1"/>
</dbReference>
<keyword evidence="11 14" id="KW-0234">DNA repair</keyword>
<reference evidence="17 18" key="1">
    <citation type="submission" date="2014-08" db="EMBL/GenBank/DDBJ databases">
        <title>Genomic and Phenotypic Diversity of Colwellia psychrerythraea strains from Disparate Marine Basins.</title>
        <authorList>
            <person name="Techtmann S.M."/>
            <person name="Stelling S.C."/>
            <person name="Utturkar S.M."/>
            <person name="Alshibli N."/>
            <person name="Harris A."/>
            <person name="Brown S.D."/>
            <person name="Hazen T.C."/>
        </authorList>
    </citation>
    <scope>NUCLEOTIDE SEQUENCE [LARGE SCALE GENOMIC DNA]</scope>
    <source>
        <strain evidence="17 18">GAB14E</strain>
    </source>
</reference>
<dbReference type="RefSeq" id="WP_033081085.1">
    <property type="nucleotide sequence ID" value="NZ_JQEC01000011.1"/>
</dbReference>
<dbReference type="InterPro" id="IPR013839">
    <property type="entry name" value="DNAligase_adenylation"/>
</dbReference>
<gene>
    <name evidence="14" type="primary">ligA</name>
    <name evidence="17" type="ORF">GAB14E_0027</name>
</gene>
<dbReference type="SMART" id="SM00532">
    <property type="entry name" value="LIGANc"/>
    <property type="match status" value="1"/>
</dbReference>
<dbReference type="Pfam" id="PF12826">
    <property type="entry name" value="HHH_2"/>
    <property type="match status" value="1"/>
</dbReference>
<proteinExistence type="inferred from homology"/>
<evidence type="ECO:0000256" key="3">
    <source>
        <dbReference type="ARBA" id="ARBA00013308"/>
    </source>
</evidence>
<dbReference type="GO" id="GO:0006260">
    <property type="term" value="P:DNA replication"/>
    <property type="evidence" value="ECO:0007669"/>
    <property type="project" value="UniProtKB-KW"/>
</dbReference>
<protein>
    <recommendedName>
        <fullName evidence="3 14">DNA ligase</fullName>
        <ecNumber evidence="2 14">6.5.1.2</ecNumber>
    </recommendedName>
    <alternativeName>
        <fullName evidence="14">Polydeoxyribonucleotide synthase [NAD(+)]</fullName>
    </alternativeName>
</protein>
<dbReference type="HAMAP" id="MF_01588">
    <property type="entry name" value="DNA_ligase_A"/>
    <property type="match status" value="1"/>
</dbReference>
<keyword evidence="8 14" id="KW-0862">Zinc</keyword>
<keyword evidence="7 14" id="KW-0227">DNA damage</keyword>
<dbReference type="PANTHER" id="PTHR23389:SF9">
    <property type="entry name" value="DNA LIGASE"/>
    <property type="match status" value="1"/>
</dbReference>
<dbReference type="FunFam" id="3.30.470.30:FF:000001">
    <property type="entry name" value="DNA ligase"/>
    <property type="match status" value="1"/>
</dbReference>
<dbReference type="AlphaFoldDB" id="A0A099L0W9"/>
<keyword evidence="4 14" id="KW-0436">Ligase</keyword>
<evidence type="ECO:0000256" key="6">
    <source>
        <dbReference type="ARBA" id="ARBA00022723"/>
    </source>
</evidence>
<dbReference type="GO" id="GO:0003911">
    <property type="term" value="F:DNA ligase (NAD+) activity"/>
    <property type="evidence" value="ECO:0007669"/>
    <property type="project" value="UniProtKB-UniRule"/>
</dbReference>
<dbReference type="NCBIfam" id="TIGR00575">
    <property type="entry name" value="dnlj"/>
    <property type="match status" value="1"/>
</dbReference>
<evidence type="ECO:0000256" key="11">
    <source>
        <dbReference type="ARBA" id="ARBA00023204"/>
    </source>
</evidence>
<comment type="caution">
    <text evidence="14">Lacks conserved residue(s) required for the propagation of feature annotation.</text>
</comment>
<dbReference type="Proteomes" id="UP000029868">
    <property type="component" value="Unassembled WGS sequence"/>
</dbReference>
<evidence type="ECO:0000256" key="7">
    <source>
        <dbReference type="ARBA" id="ARBA00022763"/>
    </source>
</evidence>
<dbReference type="FunFam" id="2.40.50.140:FF:000012">
    <property type="entry name" value="DNA ligase"/>
    <property type="match status" value="1"/>
</dbReference>
<dbReference type="PROSITE" id="PS50172">
    <property type="entry name" value="BRCT"/>
    <property type="match status" value="1"/>
</dbReference>
<dbReference type="InterPro" id="IPR013840">
    <property type="entry name" value="DNAligase_N"/>
</dbReference>
<dbReference type="InterPro" id="IPR018239">
    <property type="entry name" value="DNA_ligase_AS"/>
</dbReference>
<dbReference type="Pfam" id="PF03120">
    <property type="entry name" value="OB_DNA_ligase"/>
    <property type="match status" value="1"/>
</dbReference>
<dbReference type="PROSITE" id="PS01056">
    <property type="entry name" value="DNA_LIGASE_N2"/>
    <property type="match status" value="1"/>
</dbReference>
<dbReference type="Pfam" id="PF01653">
    <property type="entry name" value="DNA_ligase_aden"/>
    <property type="match status" value="1"/>
</dbReference>
<dbReference type="InterPro" id="IPR004150">
    <property type="entry name" value="NAD_DNA_ligase_OB"/>
</dbReference>
<dbReference type="SUPFAM" id="SSF47781">
    <property type="entry name" value="RuvA domain 2-like"/>
    <property type="match status" value="1"/>
</dbReference>
<keyword evidence="6 14" id="KW-0479">Metal-binding</keyword>
<feature type="binding site" evidence="14">
    <location>
        <position position="330"/>
    </location>
    <ligand>
        <name>NAD(+)</name>
        <dbReference type="ChEBI" id="CHEBI:57540"/>
    </ligand>
</feature>
<evidence type="ECO:0000256" key="5">
    <source>
        <dbReference type="ARBA" id="ARBA00022705"/>
    </source>
</evidence>
<feature type="active site" description="N6-AMP-lysine intermediate" evidence="14">
    <location>
        <position position="115"/>
    </location>
</feature>
<name>A0A099L0W9_COLPS</name>
<dbReference type="PANTHER" id="PTHR23389">
    <property type="entry name" value="CHROMOSOME TRANSMISSION FIDELITY FACTOR 18"/>
    <property type="match status" value="1"/>
</dbReference>
<dbReference type="Pfam" id="PF03119">
    <property type="entry name" value="DNA_ligase_ZBD"/>
    <property type="match status" value="1"/>
</dbReference>
<dbReference type="InterPro" id="IPR036420">
    <property type="entry name" value="BRCT_dom_sf"/>
</dbReference>
<dbReference type="InterPro" id="IPR033136">
    <property type="entry name" value="DNA_ligase_CS"/>
</dbReference>
<dbReference type="EC" id="6.5.1.2" evidence="2 14"/>
<organism evidence="17 18">
    <name type="scientific">Colwellia psychrerythraea</name>
    <name type="common">Vibrio psychroerythus</name>
    <dbReference type="NCBI Taxonomy" id="28229"/>
    <lineage>
        <taxon>Bacteria</taxon>
        <taxon>Pseudomonadati</taxon>
        <taxon>Pseudomonadota</taxon>
        <taxon>Gammaproteobacteria</taxon>
        <taxon>Alteromonadales</taxon>
        <taxon>Colwelliaceae</taxon>
        <taxon>Colwellia</taxon>
    </lineage>
</organism>
<evidence type="ECO:0000256" key="13">
    <source>
        <dbReference type="ARBA" id="ARBA00060881"/>
    </source>
</evidence>
<dbReference type="Pfam" id="PF14520">
    <property type="entry name" value="HHH_5"/>
    <property type="match status" value="1"/>
</dbReference>
<dbReference type="Gene3D" id="1.10.150.20">
    <property type="entry name" value="5' to 3' exonuclease, C-terminal subdomain"/>
    <property type="match status" value="2"/>
</dbReference>
<dbReference type="PATRIC" id="fig|28229.3.peg.957"/>
<evidence type="ECO:0000256" key="4">
    <source>
        <dbReference type="ARBA" id="ARBA00022598"/>
    </source>
</evidence>
<evidence type="ECO:0000256" key="8">
    <source>
        <dbReference type="ARBA" id="ARBA00022833"/>
    </source>
</evidence>
<feature type="binding site" evidence="14">
    <location>
        <position position="424"/>
    </location>
    <ligand>
        <name>Zn(2+)</name>
        <dbReference type="ChEBI" id="CHEBI:29105"/>
    </ligand>
</feature>
<dbReference type="SUPFAM" id="SSF50249">
    <property type="entry name" value="Nucleic acid-binding proteins"/>
    <property type="match status" value="1"/>
</dbReference>
<evidence type="ECO:0000256" key="14">
    <source>
        <dbReference type="HAMAP-Rule" id="MF_01588"/>
    </source>
</evidence>
<evidence type="ECO:0000256" key="15">
    <source>
        <dbReference type="RuleBase" id="RU000618"/>
    </source>
</evidence>
<dbReference type="SUPFAM" id="SSF56091">
    <property type="entry name" value="DNA ligase/mRNA capping enzyme, catalytic domain"/>
    <property type="match status" value="1"/>
</dbReference>
<feature type="binding site" evidence="14">
    <location>
        <position position="427"/>
    </location>
    <ligand>
        <name>Zn(2+)</name>
        <dbReference type="ChEBI" id="CHEBI:29105"/>
    </ligand>
</feature>
<dbReference type="SUPFAM" id="SSF52113">
    <property type="entry name" value="BRCT domain"/>
    <property type="match status" value="1"/>
</dbReference>
<dbReference type="Gene3D" id="6.20.10.30">
    <property type="match status" value="1"/>
</dbReference>
<dbReference type="InterPro" id="IPR003583">
    <property type="entry name" value="Hlx-hairpin-Hlx_DNA-bd_motif"/>
</dbReference>
<feature type="binding site" evidence="14">
    <location>
        <position position="306"/>
    </location>
    <ligand>
        <name>NAD(+)</name>
        <dbReference type="ChEBI" id="CHEBI:57540"/>
    </ligand>
</feature>
<dbReference type="NCBIfam" id="NF005932">
    <property type="entry name" value="PRK07956.1"/>
    <property type="match status" value="1"/>
</dbReference>
<comment type="function">
    <text evidence="1 14">DNA ligase that catalyzes the formation of phosphodiester linkages between 5'-phosphoryl and 3'-hydroxyl groups in double-stranded DNA using NAD as a coenzyme and as the energy source for the reaction. It is essential for DNA replication and repair of damaged DNA.</text>
</comment>
<dbReference type="Gene3D" id="1.10.287.610">
    <property type="entry name" value="Helix hairpin bin"/>
    <property type="match status" value="1"/>
</dbReference>
<comment type="similarity">
    <text evidence="13 14">Belongs to the NAD-dependent DNA ligase family. LigA subfamily.</text>
</comment>
<keyword evidence="9 14" id="KW-0460">Magnesium</keyword>
<dbReference type="InterPro" id="IPR001679">
    <property type="entry name" value="DNA_ligase"/>
</dbReference>
<comment type="caution">
    <text evidence="17">The sequence shown here is derived from an EMBL/GenBank/DDBJ whole genome shotgun (WGS) entry which is preliminary data.</text>
</comment>
<dbReference type="FunFam" id="1.10.150.20:FF:000006">
    <property type="entry name" value="DNA ligase"/>
    <property type="match status" value="1"/>
</dbReference>
<dbReference type="InterPro" id="IPR001357">
    <property type="entry name" value="BRCT_dom"/>
</dbReference>
<dbReference type="CDD" id="cd00114">
    <property type="entry name" value="LIGANc"/>
    <property type="match status" value="1"/>
</dbReference>
<keyword evidence="14" id="KW-0464">Manganese</keyword>
<keyword evidence="10 14" id="KW-0520">NAD</keyword>